<keyword evidence="10" id="KW-1185">Reference proteome</keyword>
<dbReference type="Proteomes" id="UP000627715">
    <property type="component" value="Unassembled WGS sequence"/>
</dbReference>
<dbReference type="AlphaFoldDB" id="A0A917GKY3"/>
<comment type="similarity">
    <text evidence="1 8">Belongs to the SOS response-associated peptidase family.</text>
</comment>
<proteinExistence type="inferred from homology"/>
<dbReference type="GO" id="GO:0016829">
    <property type="term" value="F:lyase activity"/>
    <property type="evidence" value="ECO:0007669"/>
    <property type="project" value="UniProtKB-KW"/>
</dbReference>
<evidence type="ECO:0000256" key="7">
    <source>
        <dbReference type="ARBA" id="ARBA00023239"/>
    </source>
</evidence>
<evidence type="ECO:0000256" key="2">
    <source>
        <dbReference type="ARBA" id="ARBA00022670"/>
    </source>
</evidence>
<dbReference type="GO" id="GO:0003697">
    <property type="term" value="F:single-stranded DNA binding"/>
    <property type="evidence" value="ECO:0007669"/>
    <property type="project" value="InterPro"/>
</dbReference>
<organism evidence="9 10">
    <name type="scientific">Pseudohongiella nitratireducens</name>
    <dbReference type="NCBI Taxonomy" id="1768907"/>
    <lineage>
        <taxon>Bacteria</taxon>
        <taxon>Pseudomonadati</taxon>
        <taxon>Pseudomonadota</taxon>
        <taxon>Gammaproteobacteria</taxon>
        <taxon>Pseudomonadales</taxon>
        <taxon>Pseudohongiellaceae</taxon>
        <taxon>Pseudohongiella</taxon>
    </lineage>
</organism>
<dbReference type="RefSeq" id="WP_068810659.1">
    <property type="nucleotide sequence ID" value="NZ_BMIY01000002.1"/>
</dbReference>
<sequence length="222" mass="25012">MCGRFNLLDSEEVHALGESLEIDADDFRFSRDISPASVISIVRANEAGRYVADAIWWLKLDQHGKPNPRVTSFNSRAARLHEERYLGYKPYRQSRCLIPASAFVEGLGDRKTYHKIELQGQAIAFGGLCQEYVNTSTGEVVTGASIITLGPLAQWRDIHPQSMPLMLPWDDADLIQRWLDPGNSHVASFEPLLKPAVSVTQRVVRIDKPSQWNEIGEPFFFS</sequence>
<reference evidence="9" key="1">
    <citation type="journal article" date="2014" name="Int. J. Syst. Evol. Microbiol.">
        <title>Complete genome sequence of Corynebacterium casei LMG S-19264T (=DSM 44701T), isolated from a smear-ripened cheese.</title>
        <authorList>
            <consortium name="US DOE Joint Genome Institute (JGI-PGF)"/>
            <person name="Walter F."/>
            <person name="Albersmeier A."/>
            <person name="Kalinowski J."/>
            <person name="Ruckert C."/>
        </authorList>
    </citation>
    <scope>NUCLEOTIDE SEQUENCE</scope>
    <source>
        <strain evidence="9">CGMCC 1.15425</strain>
    </source>
</reference>
<name>A0A917GKY3_9GAMM</name>
<evidence type="ECO:0000256" key="5">
    <source>
        <dbReference type="ARBA" id="ARBA00023124"/>
    </source>
</evidence>
<keyword evidence="7" id="KW-0456">Lyase</keyword>
<evidence type="ECO:0000256" key="1">
    <source>
        <dbReference type="ARBA" id="ARBA00008136"/>
    </source>
</evidence>
<dbReference type="PANTHER" id="PTHR13604">
    <property type="entry name" value="DC12-RELATED"/>
    <property type="match status" value="1"/>
</dbReference>
<dbReference type="Gene3D" id="3.90.1680.10">
    <property type="entry name" value="SOS response associated peptidase-like"/>
    <property type="match status" value="1"/>
</dbReference>
<dbReference type="EC" id="3.4.-.-" evidence="8"/>
<evidence type="ECO:0000256" key="8">
    <source>
        <dbReference type="RuleBase" id="RU364100"/>
    </source>
</evidence>
<dbReference type="PANTHER" id="PTHR13604:SF0">
    <property type="entry name" value="ABASIC SITE PROCESSING PROTEIN HMCES"/>
    <property type="match status" value="1"/>
</dbReference>
<gene>
    <name evidence="9" type="ORF">GCM10011403_04160</name>
</gene>
<keyword evidence="5" id="KW-0190">Covalent protein-DNA linkage</keyword>
<dbReference type="EMBL" id="BMIY01000002">
    <property type="protein sequence ID" value="GGG50191.1"/>
    <property type="molecule type" value="Genomic_DNA"/>
</dbReference>
<keyword evidence="6" id="KW-0238">DNA-binding</keyword>
<keyword evidence="2 8" id="KW-0645">Protease</keyword>
<keyword evidence="4 8" id="KW-0378">Hydrolase</keyword>
<evidence type="ECO:0000256" key="4">
    <source>
        <dbReference type="ARBA" id="ARBA00022801"/>
    </source>
</evidence>
<evidence type="ECO:0000313" key="10">
    <source>
        <dbReference type="Proteomes" id="UP000627715"/>
    </source>
</evidence>
<evidence type="ECO:0000313" key="9">
    <source>
        <dbReference type="EMBL" id="GGG50191.1"/>
    </source>
</evidence>
<accession>A0A917GKY3</accession>
<dbReference type="OrthoDB" id="6192129at2"/>
<dbReference type="GO" id="GO:0008233">
    <property type="term" value="F:peptidase activity"/>
    <property type="evidence" value="ECO:0007669"/>
    <property type="project" value="UniProtKB-KW"/>
</dbReference>
<keyword evidence="3" id="KW-0227">DNA damage</keyword>
<dbReference type="InterPro" id="IPR003738">
    <property type="entry name" value="SRAP"/>
</dbReference>
<dbReference type="SUPFAM" id="SSF143081">
    <property type="entry name" value="BB1717-like"/>
    <property type="match status" value="1"/>
</dbReference>
<comment type="caution">
    <text evidence="9">The sequence shown here is derived from an EMBL/GenBank/DDBJ whole genome shotgun (WGS) entry which is preliminary data.</text>
</comment>
<evidence type="ECO:0000256" key="6">
    <source>
        <dbReference type="ARBA" id="ARBA00023125"/>
    </source>
</evidence>
<evidence type="ECO:0000256" key="3">
    <source>
        <dbReference type="ARBA" id="ARBA00022763"/>
    </source>
</evidence>
<dbReference type="GO" id="GO:0006508">
    <property type="term" value="P:proteolysis"/>
    <property type="evidence" value="ECO:0007669"/>
    <property type="project" value="UniProtKB-KW"/>
</dbReference>
<dbReference type="GO" id="GO:0106300">
    <property type="term" value="P:protein-DNA covalent cross-linking repair"/>
    <property type="evidence" value="ECO:0007669"/>
    <property type="project" value="InterPro"/>
</dbReference>
<dbReference type="InterPro" id="IPR036590">
    <property type="entry name" value="SRAP-like"/>
</dbReference>
<protein>
    <recommendedName>
        <fullName evidence="8">Abasic site processing protein</fullName>
        <ecNumber evidence="8">3.4.-.-</ecNumber>
    </recommendedName>
</protein>
<reference evidence="9" key="2">
    <citation type="submission" date="2020-09" db="EMBL/GenBank/DDBJ databases">
        <authorList>
            <person name="Sun Q."/>
            <person name="Zhou Y."/>
        </authorList>
    </citation>
    <scope>NUCLEOTIDE SEQUENCE</scope>
    <source>
        <strain evidence="9">CGMCC 1.15425</strain>
    </source>
</reference>
<dbReference type="Pfam" id="PF02586">
    <property type="entry name" value="SRAP"/>
    <property type="match status" value="1"/>
</dbReference>